<evidence type="ECO:0000313" key="1">
    <source>
        <dbReference type="EMBL" id="KAB1648356.1"/>
    </source>
</evidence>
<evidence type="ECO:0000313" key="2">
    <source>
        <dbReference type="Proteomes" id="UP000431744"/>
    </source>
</evidence>
<dbReference type="InterPro" id="IPR036086">
    <property type="entry name" value="ParB/Sulfiredoxin_sf"/>
</dbReference>
<keyword evidence="2" id="KW-1185">Reference proteome</keyword>
<dbReference type="OrthoDB" id="3176965at2"/>
<name>A0A6H9WP08_9MICO</name>
<dbReference type="Proteomes" id="UP000431744">
    <property type="component" value="Unassembled WGS sequence"/>
</dbReference>
<evidence type="ECO:0008006" key="3">
    <source>
        <dbReference type="Google" id="ProtNLM"/>
    </source>
</evidence>
<accession>A0A6H9WP08</accession>
<dbReference type="SUPFAM" id="SSF110849">
    <property type="entry name" value="ParB/Sulfiredoxin"/>
    <property type="match status" value="1"/>
</dbReference>
<dbReference type="RefSeq" id="WP_158029551.1">
    <property type="nucleotide sequence ID" value="NZ_BMHG01000001.1"/>
</dbReference>
<protein>
    <recommendedName>
        <fullName evidence="3">ParB/Sulfiredoxin domain-containing protein</fullName>
    </recommendedName>
</protein>
<organism evidence="1 2">
    <name type="scientific">Pseudoclavibacter endophyticus</name>
    <dbReference type="NCBI Taxonomy" id="1778590"/>
    <lineage>
        <taxon>Bacteria</taxon>
        <taxon>Bacillati</taxon>
        <taxon>Actinomycetota</taxon>
        <taxon>Actinomycetes</taxon>
        <taxon>Micrococcales</taxon>
        <taxon>Microbacteriaceae</taxon>
        <taxon>Pseudoclavibacter</taxon>
    </lineage>
</organism>
<dbReference type="AlphaFoldDB" id="A0A6H9WP08"/>
<gene>
    <name evidence="1" type="ORF">F8O04_11725</name>
</gene>
<sequence length="470" mass="52293">MPDFGIPPKGEEIKAVIDQRLRQAMNEDGAKITIDWRGEPRHLYVVSMPVEMLYFNPDTHRIRAQRTLDAKRNAAIEKEPWGQEAQAYLHDLLRQRPANPDQTDPEYTALMDELDDVGQREPGIVSPHGILVDGNTRAAALIDLGEQNIRVGVLPDDTSRQDINTVELSLQLRKDRRRDYSYINRLIAIDEELGRGRSEADVAKDFNIKLATLQRDRWVYALILDAIDRSKTDDGATLRLIDFEEHQEKLRELHRDYTKLAKTDPDSANRLKQSRLAMVLLDYPKTSLRLAEADFHTRYLESRLPGDLKPEPAGAAGGIPVPGIPGATVPSQSTDSAAAEALTNRLLRAKAVARDGKSASPEDVAQAADVMKQARETFDVAVKLAGQNAELVKRQIAVPERLTDAADYVTQCANEFAEAKAKRALDDDAFDDALIVLRDSLESLARQAGRTFSAPGEGVAWLLDAVRPRS</sequence>
<reference evidence="1 2" key="1">
    <citation type="submission" date="2019-09" db="EMBL/GenBank/DDBJ databases">
        <title>Phylogeny of genus Pseudoclavibacter and closely related genus.</title>
        <authorList>
            <person name="Li Y."/>
        </authorList>
    </citation>
    <scope>NUCLEOTIDE SEQUENCE [LARGE SCALE GENOMIC DNA]</scope>
    <source>
        <strain evidence="1 2">EGI 60007</strain>
    </source>
</reference>
<comment type="caution">
    <text evidence="1">The sequence shown here is derived from an EMBL/GenBank/DDBJ whole genome shotgun (WGS) entry which is preliminary data.</text>
</comment>
<proteinExistence type="predicted"/>
<dbReference type="EMBL" id="WBJY01000002">
    <property type="protein sequence ID" value="KAB1648356.1"/>
    <property type="molecule type" value="Genomic_DNA"/>
</dbReference>